<evidence type="ECO:0000313" key="2">
    <source>
        <dbReference type="EMBL" id="CCI87301.1"/>
    </source>
</evidence>
<dbReference type="RefSeq" id="WP_008473491.1">
    <property type="nucleotide sequence ID" value="NZ_AYZO01000001.1"/>
</dbReference>
<dbReference type="NCBIfam" id="TIGR01716">
    <property type="entry name" value="RGG_Cterm"/>
    <property type="match status" value="1"/>
</dbReference>
<dbReference type="EMBL" id="AYZO01000001">
    <property type="protein sequence ID" value="KRN14836.1"/>
    <property type="molecule type" value="Genomic_DNA"/>
</dbReference>
<evidence type="ECO:0000313" key="4">
    <source>
        <dbReference type="Proteomes" id="UP000009326"/>
    </source>
</evidence>
<organism evidence="2 4">
    <name type="scientific">Lactobacillus gigeriorum DSM 23908 = CRBIP 24.85</name>
    <dbReference type="NCBI Taxonomy" id="1423751"/>
    <lineage>
        <taxon>Bacteria</taxon>
        <taxon>Bacillati</taxon>
        <taxon>Bacillota</taxon>
        <taxon>Bacilli</taxon>
        <taxon>Lactobacillales</taxon>
        <taxon>Lactobacillaceae</taxon>
        <taxon>Lactobacillus</taxon>
    </lineage>
</organism>
<dbReference type="EMBL" id="CAKC01000060">
    <property type="protein sequence ID" value="CCI87301.1"/>
    <property type="molecule type" value="Genomic_DNA"/>
</dbReference>
<feature type="domain" description="HTH-type transcriptional regulator Rgg C-terminal" evidence="1">
    <location>
        <begin position="36"/>
        <end position="173"/>
    </location>
</feature>
<accession>I7LDF9</accession>
<reference evidence="2 4" key="1">
    <citation type="submission" date="2012-06" db="EMBL/GenBank/DDBJ databases">
        <title>Draft genome sequence of Lactobacillus gigeriorum CRBIP 24.85T, isolated from chicken crop.</title>
        <authorList>
            <person name="Cousin S."/>
            <person name="Ma L."/>
            <person name="Creno S."/>
            <person name="Clermont D."/>
            <person name="Loux V."/>
            <person name="Bizet C."/>
            <person name="Bouchier C."/>
        </authorList>
    </citation>
    <scope>NUCLEOTIDE SEQUENCE [LARGE SCALE GENOMIC DNA]</scope>
    <source>
        <strain evidence="4">CRBIP 24.85T</strain>
        <strain evidence="2">Type strain: CRBIP 24.85</strain>
    </source>
</reference>
<gene>
    <name evidence="2" type="ORF">BN52_03845</name>
    <name evidence="3" type="ORF">FC38_GL000130</name>
</gene>
<protein>
    <recommendedName>
        <fullName evidence="1">HTH-type transcriptional regulator Rgg C-terminal domain-containing protein</fullName>
    </recommendedName>
</protein>
<evidence type="ECO:0000259" key="1">
    <source>
        <dbReference type="Pfam" id="PF21259"/>
    </source>
</evidence>
<dbReference type="InterPro" id="IPR010057">
    <property type="entry name" value="Transcription_activator_Rgg_C"/>
</dbReference>
<dbReference type="Pfam" id="PF21259">
    <property type="entry name" value="Rgg_C"/>
    <property type="match status" value="1"/>
</dbReference>
<reference evidence="3 5" key="2">
    <citation type="journal article" date="2015" name="Genome Announc.">
        <title>Expanding the biotechnology potential of lactobacilli through comparative genomics of 213 strains and associated genera.</title>
        <authorList>
            <person name="Sun Z."/>
            <person name="Harris H.M."/>
            <person name="McCann A."/>
            <person name="Guo C."/>
            <person name="Argimon S."/>
            <person name="Zhang W."/>
            <person name="Yang X."/>
            <person name="Jeffery I.B."/>
            <person name="Cooney J.C."/>
            <person name="Kagawa T.F."/>
            <person name="Liu W."/>
            <person name="Song Y."/>
            <person name="Salvetti E."/>
            <person name="Wrobel A."/>
            <person name="Rasinkangas P."/>
            <person name="Parkhill J."/>
            <person name="Rea M.C."/>
            <person name="O'Sullivan O."/>
            <person name="Ritari J."/>
            <person name="Douillard F.P."/>
            <person name="Paul Ross R."/>
            <person name="Yang R."/>
            <person name="Briner A.E."/>
            <person name="Felis G.E."/>
            <person name="de Vos W.M."/>
            <person name="Barrangou R."/>
            <person name="Klaenhammer T.R."/>
            <person name="Caufield P.W."/>
            <person name="Cui Y."/>
            <person name="Zhang H."/>
            <person name="O'Toole P.W."/>
        </authorList>
    </citation>
    <scope>NUCLEOTIDE SEQUENCE [LARGE SCALE GENOMIC DNA]</scope>
    <source>
        <strain evidence="3 5">DSM 23908</strain>
    </source>
</reference>
<comment type="caution">
    <text evidence="2">The sequence shown here is derived from an EMBL/GenBank/DDBJ whole genome shotgun (WGS) entry which is preliminary data.</text>
</comment>
<dbReference type="PATRIC" id="fig|1423751.3.peg.133"/>
<sequence length="203" mass="24600">MVKYEYYLDRLRISFYKDDLNSIKDIKLKLENEHQTREVRTLLAHTILLESNLKNTVSELPSDKVNLIKRVIFEVENWNKYNLRLFSMAMSLFEINEVNTIIKSILDKYDQKNREYRELIHAILVNYLNMAFTHRSKDKSIIQFVLLKLKQMDPQPQNYFALIMCNYYDHLLNKEYEDTRMVLDFLNKIGLKDFVKKVYKRKL</sequence>
<dbReference type="STRING" id="1423751.FC38_GL000130"/>
<dbReference type="Proteomes" id="UP000009326">
    <property type="component" value="Unassembled WGS sequence"/>
</dbReference>
<dbReference type="Proteomes" id="UP000051521">
    <property type="component" value="Unassembled WGS sequence"/>
</dbReference>
<evidence type="ECO:0000313" key="5">
    <source>
        <dbReference type="Proteomes" id="UP000051521"/>
    </source>
</evidence>
<dbReference type="OrthoDB" id="2315239at2"/>
<name>I7LDF9_9LACO</name>
<evidence type="ECO:0000313" key="3">
    <source>
        <dbReference type="EMBL" id="KRN14836.1"/>
    </source>
</evidence>
<keyword evidence="5" id="KW-1185">Reference proteome</keyword>
<proteinExistence type="predicted"/>
<dbReference type="AlphaFoldDB" id="I7LDF9"/>